<keyword evidence="3" id="KW-0472">Membrane</keyword>
<sequence length="536" mass="59681">MILKFTQLLIRTIWVGADWVTEAFVSYCEALIRAGIRAGLAVLVADILVRASIQFDSNMLLLFGILIGSGGLFYFAVISAPARIMAEGLSQLSAIAKQEIERLSNILFLIMVMLFYLGIDQGQQHPTLLRIFLGIMMLLFFAVILPGQSKTIMFFKKRFQTLVLIPVVLMTIFAATPEAIANRIFNGHILEKTTGTVAVELSYRYTEQDLIIDNSTGRPMVFFDQIAAKNSEQPRPLIGWTQDQQKQYHLYKWFDGQKNFNGFGQEIKPITTDKLNEVVKQAKFEFEKKIADKQKLADAQKAAAEAEALQRKAEEESSALLQQQENKIEAENAYNVETDNRLSEIEQPQNENEIIPPNPPSENLNEQEEITSPVVPLIPVNTVIMAPNNKFSGKDLIIARPNEKFVYQDKAFYPYRSIITLKITEVKPTLEKNKYLVTAQPQSLIVDSFVNKQTYDISSQTEPIQFTAEKDDSHSWQKILGGAAIGAGIGALADGKKGAAKGALIGGGAGTVYAIASHGYKFKLTPGDSLTIMFRP</sequence>
<feature type="transmembrane region" description="Helical" evidence="3">
    <location>
        <begin position="103"/>
        <end position="119"/>
    </location>
</feature>
<protein>
    <submittedName>
        <fullName evidence="4">Uncharacterized protein</fullName>
    </submittedName>
</protein>
<proteinExistence type="predicted"/>
<keyword evidence="3" id="KW-1133">Transmembrane helix</keyword>
<feature type="compositionally biased region" description="Low complexity" evidence="2">
    <location>
        <begin position="345"/>
        <end position="355"/>
    </location>
</feature>
<accession>A0A0G0XQJ4</accession>
<gene>
    <name evidence="4" type="ORF">UU84_C0020G0005</name>
</gene>
<evidence type="ECO:0000313" key="5">
    <source>
        <dbReference type="Proteomes" id="UP000033859"/>
    </source>
</evidence>
<reference evidence="4 5" key="1">
    <citation type="journal article" date="2015" name="Nature">
        <title>rRNA introns, odd ribosomes, and small enigmatic genomes across a large radiation of phyla.</title>
        <authorList>
            <person name="Brown C.T."/>
            <person name="Hug L.A."/>
            <person name="Thomas B.C."/>
            <person name="Sharon I."/>
            <person name="Castelle C.J."/>
            <person name="Singh A."/>
            <person name="Wilkins M.J."/>
            <person name="Williams K.H."/>
            <person name="Banfield J.F."/>
        </authorList>
    </citation>
    <scope>NUCLEOTIDE SEQUENCE [LARGE SCALE GENOMIC DNA]</scope>
</reference>
<dbReference type="EMBL" id="LCCE01000020">
    <property type="protein sequence ID" value="KKS26687.1"/>
    <property type="molecule type" value="Genomic_DNA"/>
</dbReference>
<evidence type="ECO:0000313" key="4">
    <source>
        <dbReference type="EMBL" id="KKS26687.1"/>
    </source>
</evidence>
<feature type="transmembrane region" description="Helical" evidence="3">
    <location>
        <begin position="59"/>
        <end position="82"/>
    </location>
</feature>
<organism evidence="4 5">
    <name type="scientific">Candidatus Yanofskybacteria bacterium GW2011_GWC2_41_9</name>
    <dbReference type="NCBI Taxonomy" id="1619029"/>
    <lineage>
        <taxon>Bacteria</taxon>
        <taxon>Candidatus Yanofskyibacteriota</taxon>
    </lineage>
</organism>
<feature type="transmembrane region" description="Helical" evidence="3">
    <location>
        <begin position="159"/>
        <end position="176"/>
    </location>
</feature>
<feature type="region of interest" description="Disordered" evidence="2">
    <location>
        <begin position="345"/>
        <end position="367"/>
    </location>
</feature>
<dbReference type="AlphaFoldDB" id="A0A0G0XQJ4"/>
<feature type="coiled-coil region" evidence="1">
    <location>
        <begin position="296"/>
        <end position="326"/>
    </location>
</feature>
<keyword evidence="1" id="KW-0175">Coiled coil</keyword>
<comment type="caution">
    <text evidence="4">The sequence shown here is derived from an EMBL/GenBank/DDBJ whole genome shotgun (WGS) entry which is preliminary data.</text>
</comment>
<dbReference type="Proteomes" id="UP000033859">
    <property type="component" value="Unassembled WGS sequence"/>
</dbReference>
<keyword evidence="3" id="KW-0812">Transmembrane</keyword>
<name>A0A0G0XQJ4_9BACT</name>
<evidence type="ECO:0000256" key="2">
    <source>
        <dbReference type="SAM" id="MobiDB-lite"/>
    </source>
</evidence>
<feature type="transmembrane region" description="Helical" evidence="3">
    <location>
        <begin position="131"/>
        <end position="147"/>
    </location>
</feature>
<evidence type="ECO:0000256" key="3">
    <source>
        <dbReference type="SAM" id="Phobius"/>
    </source>
</evidence>
<evidence type="ECO:0000256" key="1">
    <source>
        <dbReference type="SAM" id="Coils"/>
    </source>
</evidence>